<dbReference type="InterPro" id="IPR012327">
    <property type="entry name" value="MeTrfase_D12"/>
</dbReference>
<dbReference type="GO" id="GO:0003676">
    <property type="term" value="F:nucleic acid binding"/>
    <property type="evidence" value="ECO:0007669"/>
    <property type="project" value="InterPro"/>
</dbReference>
<dbReference type="RefSeq" id="WP_089278947.1">
    <property type="nucleotide sequence ID" value="NZ_FZON01000035.1"/>
</dbReference>
<sequence>MSFRYIGSKARIVEAIIEHVGQPDGGVFVDAFAGTGAVAQAASRAGWKVHVNDHLASSAIMSFARLSSQADIPFAGLSSYSDAIAALNETRPLQGFIWRQYSPASSNHCAVSRMYFTEDNAQKIDGMRHQIRQWREQGVITLHEQQVLIADLMRAANRIANTAGTYGCFLSKWQRQSLDPLVIEPAKLPESAPRATLGSQDVNKVRCKPEDTVYLDPPYTKRQYAAYYHILETIALGDEPEVEGVCGIRPWREKASDFCYKGRAAKAIERLVSSLPAQRIFLSYSTEGHVPIETLSENLAGIGDVSLHSLQNIGRYRPNKAASKAASDVGELLFCIDKTKQAKCVAA</sequence>
<evidence type="ECO:0000256" key="1">
    <source>
        <dbReference type="ARBA" id="ARBA00011900"/>
    </source>
</evidence>
<dbReference type="PROSITE" id="PS00092">
    <property type="entry name" value="N6_MTASE"/>
    <property type="match status" value="1"/>
</dbReference>
<dbReference type="PRINTS" id="PR00505">
    <property type="entry name" value="D12N6MTFRASE"/>
</dbReference>
<reference evidence="6 7" key="1">
    <citation type="submission" date="2017-06" db="EMBL/GenBank/DDBJ databases">
        <authorList>
            <person name="Kim H.J."/>
            <person name="Triplett B.A."/>
        </authorList>
    </citation>
    <scope>NUCLEOTIDE SEQUENCE [LARGE SCALE GENOMIC DNA]</scope>
    <source>
        <strain evidence="6 7">DSM 11445</strain>
    </source>
</reference>
<dbReference type="SUPFAM" id="SSF53335">
    <property type="entry name" value="S-adenosyl-L-methionine-dependent methyltransferases"/>
    <property type="match status" value="1"/>
</dbReference>
<comment type="catalytic activity">
    <reaction evidence="5">
        <text>a 2'-deoxyadenosine in DNA + S-adenosyl-L-methionine = an N(6)-methyl-2'-deoxyadenosine in DNA + S-adenosyl-L-homocysteine + H(+)</text>
        <dbReference type="Rhea" id="RHEA:15197"/>
        <dbReference type="Rhea" id="RHEA-COMP:12418"/>
        <dbReference type="Rhea" id="RHEA-COMP:12419"/>
        <dbReference type="ChEBI" id="CHEBI:15378"/>
        <dbReference type="ChEBI" id="CHEBI:57856"/>
        <dbReference type="ChEBI" id="CHEBI:59789"/>
        <dbReference type="ChEBI" id="CHEBI:90615"/>
        <dbReference type="ChEBI" id="CHEBI:90616"/>
        <dbReference type="EC" id="2.1.1.72"/>
    </reaction>
</comment>
<accession>A0A239HLZ4</accession>
<dbReference type="Proteomes" id="UP000198440">
    <property type="component" value="Unassembled WGS sequence"/>
</dbReference>
<dbReference type="GO" id="GO:0032259">
    <property type="term" value="P:methylation"/>
    <property type="evidence" value="ECO:0007669"/>
    <property type="project" value="UniProtKB-KW"/>
</dbReference>
<evidence type="ECO:0000313" key="7">
    <source>
        <dbReference type="Proteomes" id="UP000198440"/>
    </source>
</evidence>
<dbReference type="AlphaFoldDB" id="A0A239HLZ4"/>
<name>A0A239HLZ4_9RHOB</name>
<dbReference type="OrthoDB" id="9805629at2"/>
<dbReference type="InterPro" id="IPR002052">
    <property type="entry name" value="DNA_methylase_N6_adenine_CS"/>
</dbReference>
<evidence type="ECO:0000313" key="6">
    <source>
        <dbReference type="EMBL" id="SNS82370.1"/>
    </source>
</evidence>
<gene>
    <name evidence="6" type="ORF">SAMN04488078_10358</name>
</gene>
<keyword evidence="2 6" id="KW-0489">Methyltransferase</keyword>
<evidence type="ECO:0000256" key="5">
    <source>
        <dbReference type="ARBA" id="ARBA00047942"/>
    </source>
</evidence>
<keyword evidence="4" id="KW-0949">S-adenosyl-L-methionine</keyword>
<dbReference type="GO" id="GO:0009007">
    <property type="term" value="F:site-specific DNA-methyltransferase (adenine-specific) activity"/>
    <property type="evidence" value="ECO:0007669"/>
    <property type="project" value="UniProtKB-EC"/>
</dbReference>
<dbReference type="Gene3D" id="3.40.50.150">
    <property type="entry name" value="Vaccinia Virus protein VP39"/>
    <property type="match status" value="1"/>
</dbReference>
<keyword evidence="3 6" id="KW-0808">Transferase</keyword>
<evidence type="ECO:0000256" key="2">
    <source>
        <dbReference type="ARBA" id="ARBA00022603"/>
    </source>
</evidence>
<evidence type="ECO:0000256" key="4">
    <source>
        <dbReference type="ARBA" id="ARBA00022691"/>
    </source>
</evidence>
<dbReference type="EC" id="2.1.1.72" evidence="1"/>
<protein>
    <recommendedName>
        <fullName evidence="1">site-specific DNA-methyltransferase (adenine-specific)</fullName>
        <ecNumber evidence="1">2.1.1.72</ecNumber>
    </recommendedName>
</protein>
<dbReference type="GO" id="GO:0009307">
    <property type="term" value="P:DNA restriction-modification system"/>
    <property type="evidence" value="ECO:0007669"/>
    <property type="project" value="InterPro"/>
</dbReference>
<organism evidence="6 7">
    <name type="scientific">Antarctobacter heliothermus</name>
    <dbReference type="NCBI Taxonomy" id="74033"/>
    <lineage>
        <taxon>Bacteria</taxon>
        <taxon>Pseudomonadati</taxon>
        <taxon>Pseudomonadota</taxon>
        <taxon>Alphaproteobacteria</taxon>
        <taxon>Rhodobacterales</taxon>
        <taxon>Roseobacteraceae</taxon>
        <taxon>Antarctobacter</taxon>
    </lineage>
</organism>
<dbReference type="EMBL" id="FZON01000035">
    <property type="protein sequence ID" value="SNS82370.1"/>
    <property type="molecule type" value="Genomic_DNA"/>
</dbReference>
<dbReference type="InterPro" id="IPR029063">
    <property type="entry name" value="SAM-dependent_MTases_sf"/>
</dbReference>
<proteinExistence type="predicted"/>
<dbReference type="Pfam" id="PF02086">
    <property type="entry name" value="MethyltransfD12"/>
    <property type="match status" value="1"/>
</dbReference>
<evidence type="ECO:0000256" key="3">
    <source>
        <dbReference type="ARBA" id="ARBA00022679"/>
    </source>
</evidence>